<dbReference type="eggNOG" id="COG5285">
    <property type="taxonomic scope" value="Bacteria"/>
</dbReference>
<evidence type="ECO:0000313" key="3">
    <source>
        <dbReference type="Proteomes" id="UP000006334"/>
    </source>
</evidence>
<dbReference type="Gene3D" id="2.60.120.620">
    <property type="entry name" value="q2cbj1_9rhob like domain"/>
    <property type="match status" value="1"/>
</dbReference>
<dbReference type="STRING" id="1127673.GLIP_2864"/>
<keyword evidence="2" id="KW-0560">Oxidoreductase</keyword>
<comment type="caution">
    <text evidence="2">The sequence shown here is derived from an EMBL/GenBank/DDBJ whole genome shotgun (WGS) entry which is preliminary data.</text>
</comment>
<proteinExistence type="predicted"/>
<dbReference type="EMBL" id="BAEN01000056">
    <property type="protein sequence ID" value="GAC15485.1"/>
    <property type="molecule type" value="Genomic_DNA"/>
</dbReference>
<comment type="cofactor">
    <cofactor evidence="1">
        <name>Fe(2+)</name>
        <dbReference type="ChEBI" id="CHEBI:29033"/>
    </cofactor>
</comment>
<dbReference type="SUPFAM" id="SSF51197">
    <property type="entry name" value="Clavaminate synthase-like"/>
    <property type="match status" value="1"/>
</dbReference>
<dbReference type="Proteomes" id="UP000006334">
    <property type="component" value="Unassembled WGS sequence"/>
</dbReference>
<sequence>MHHDTIEAIAEEFWQQGFVALPNFFESQVMQQLHSIILEHFSDSPQYLHDADFIEKSKAEVIPWFPQSDGITQFDKIEQNSQLKSLTEEILGADWKTQQCMVMLSKPQSKGQAWHQDCPPEDQQSFNLNRLVYTMDVNDEVGGHVVIKPKSHLSGEITTGELFEDFEDQVVLAPKAGTLVLIHGHCWHRVKPVNNQSRVSTNFRAIPKGIPEGITDICVYRNMRYQFSTSTMLVER</sequence>
<dbReference type="OrthoDB" id="7054292at2"/>
<name>K6YW58_9ALTE</name>
<dbReference type="PANTHER" id="PTHR20883:SF48">
    <property type="entry name" value="ECTOINE DIOXYGENASE"/>
    <property type="match status" value="1"/>
</dbReference>
<accession>K6YW58</accession>
<reference evidence="2 3" key="1">
    <citation type="journal article" date="2017" name="Antonie Van Leeuwenhoek">
        <title>Rhizobium rhizosphaerae sp. nov., a novel species isolated from rice rhizosphere.</title>
        <authorList>
            <person name="Zhao J.J."/>
            <person name="Zhang J."/>
            <person name="Zhang R.J."/>
            <person name="Zhang C.W."/>
            <person name="Yin H.Q."/>
            <person name="Zhang X.X."/>
        </authorList>
    </citation>
    <scope>NUCLEOTIDE SEQUENCE [LARGE SCALE GENOMIC DNA]</scope>
    <source>
        <strain evidence="2 3">E3</strain>
    </source>
</reference>
<evidence type="ECO:0000313" key="2">
    <source>
        <dbReference type="EMBL" id="GAC15485.1"/>
    </source>
</evidence>
<gene>
    <name evidence="2" type="ORF">GLIP_2864</name>
</gene>
<evidence type="ECO:0000256" key="1">
    <source>
        <dbReference type="ARBA" id="ARBA00001954"/>
    </source>
</evidence>
<protein>
    <submittedName>
        <fullName evidence="2">Phytanoyl-CoA dioxygenase superfamily</fullName>
    </submittedName>
</protein>
<dbReference type="PANTHER" id="PTHR20883">
    <property type="entry name" value="PHYTANOYL-COA DIOXYGENASE DOMAIN CONTAINING 1"/>
    <property type="match status" value="1"/>
</dbReference>
<dbReference type="InterPro" id="IPR008775">
    <property type="entry name" value="Phytyl_CoA_dOase-like"/>
</dbReference>
<keyword evidence="2" id="KW-0223">Dioxygenase</keyword>
<dbReference type="RefSeq" id="WP_008845290.1">
    <property type="nucleotide sequence ID" value="NZ_BAEN01000056.1"/>
</dbReference>
<dbReference type="GO" id="GO:0005506">
    <property type="term" value="F:iron ion binding"/>
    <property type="evidence" value="ECO:0007669"/>
    <property type="project" value="UniProtKB-ARBA"/>
</dbReference>
<dbReference type="GO" id="GO:0016706">
    <property type="term" value="F:2-oxoglutarate-dependent dioxygenase activity"/>
    <property type="evidence" value="ECO:0007669"/>
    <property type="project" value="UniProtKB-ARBA"/>
</dbReference>
<dbReference type="Pfam" id="PF05721">
    <property type="entry name" value="PhyH"/>
    <property type="match status" value="1"/>
</dbReference>
<keyword evidence="3" id="KW-1185">Reference proteome</keyword>
<organism evidence="2 3">
    <name type="scientific">Aliiglaciecola lipolytica E3</name>
    <dbReference type="NCBI Taxonomy" id="1127673"/>
    <lineage>
        <taxon>Bacteria</taxon>
        <taxon>Pseudomonadati</taxon>
        <taxon>Pseudomonadota</taxon>
        <taxon>Gammaproteobacteria</taxon>
        <taxon>Alteromonadales</taxon>
        <taxon>Alteromonadaceae</taxon>
        <taxon>Aliiglaciecola</taxon>
    </lineage>
</organism>
<dbReference type="AlphaFoldDB" id="K6YW58"/>